<keyword evidence="21" id="KW-0457">Lysine biosynthesis</keyword>
<evidence type="ECO:0000256" key="26">
    <source>
        <dbReference type="ARBA" id="ARBA00048841"/>
    </source>
</evidence>
<dbReference type="Pfam" id="PF03447">
    <property type="entry name" value="NAD_binding_3"/>
    <property type="match status" value="1"/>
</dbReference>
<feature type="domain" description="Homoserine dehydrogenase catalytic" evidence="32">
    <location>
        <begin position="163"/>
        <end position="361"/>
    </location>
</feature>
<accession>A0A2K1IDY5</accession>
<keyword evidence="17 27" id="KW-0521">NADP</keyword>
<gene>
    <name evidence="35" type="primary">LOC112277098</name>
    <name evidence="34" type="ORF">PHYPA_029640</name>
</gene>
<dbReference type="GO" id="GO:0009090">
    <property type="term" value="P:homoserine biosynthetic process"/>
    <property type="evidence" value="ECO:0000318"/>
    <property type="project" value="GO_Central"/>
</dbReference>
<reference evidence="34 36" key="2">
    <citation type="journal article" date="2018" name="Plant J.">
        <title>The Physcomitrella patens chromosome-scale assembly reveals moss genome structure and evolution.</title>
        <authorList>
            <person name="Lang D."/>
            <person name="Ullrich K.K."/>
            <person name="Murat F."/>
            <person name="Fuchs J."/>
            <person name="Jenkins J."/>
            <person name="Haas F.B."/>
            <person name="Piednoel M."/>
            <person name="Gundlach H."/>
            <person name="Van Bel M."/>
            <person name="Meyberg R."/>
            <person name="Vives C."/>
            <person name="Morata J."/>
            <person name="Symeonidi A."/>
            <person name="Hiss M."/>
            <person name="Muchero W."/>
            <person name="Kamisugi Y."/>
            <person name="Saleh O."/>
            <person name="Blanc G."/>
            <person name="Decker E.L."/>
            <person name="van Gessel N."/>
            <person name="Grimwood J."/>
            <person name="Hayes R.D."/>
            <person name="Graham S.W."/>
            <person name="Gunter L.E."/>
            <person name="McDaniel S.F."/>
            <person name="Hoernstein S.N.W."/>
            <person name="Larsson A."/>
            <person name="Li F.W."/>
            <person name="Perroud P.F."/>
            <person name="Phillips J."/>
            <person name="Ranjan P."/>
            <person name="Rokshar D.S."/>
            <person name="Rothfels C.J."/>
            <person name="Schneider L."/>
            <person name="Shu S."/>
            <person name="Stevenson D.W."/>
            <person name="Thummler F."/>
            <person name="Tillich M."/>
            <person name="Villarreal Aguilar J.C."/>
            <person name="Widiez T."/>
            <person name="Wong G.K."/>
            <person name="Wymore A."/>
            <person name="Zhang Y."/>
            <person name="Zimmer A.D."/>
            <person name="Quatrano R.S."/>
            <person name="Mayer K.F.X."/>
            <person name="Goodstein D."/>
            <person name="Casacuberta J.M."/>
            <person name="Vandepoele K."/>
            <person name="Reski R."/>
            <person name="Cuming A.C."/>
            <person name="Tuskan G.A."/>
            <person name="Maumus F."/>
            <person name="Salse J."/>
            <person name="Schmutz J."/>
            <person name="Rensing S.A."/>
        </authorList>
    </citation>
    <scope>NUCLEOTIDE SEQUENCE [LARGE SCALE GENOMIC DNA]</scope>
    <source>
        <strain evidence="35 36">cv. Gransden 2004</strain>
    </source>
</reference>
<evidence type="ECO:0000256" key="8">
    <source>
        <dbReference type="ARBA" id="ARBA00007952"/>
    </source>
</evidence>
<feature type="domain" description="Aspartate/homoserine dehydrogenase NAD-binding" evidence="33">
    <location>
        <begin position="20"/>
        <end position="155"/>
    </location>
</feature>
<comment type="catalytic activity">
    <reaction evidence="25">
        <text>L-aspartate + ATP = 4-phospho-L-aspartate + ADP</text>
        <dbReference type="Rhea" id="RHEA:23776"/>
        <dbReference type="ChEBI" id="CHEBI:29991"/>
        <dbReference type="ChEBI" id="CHEBI:30616"/>
        <dbReference type="ChEBI" id="CHEBI:57535"/>
        <dbReference type="ChEBI" id="CHEBI:456216"/>
        <dbReference type="EC" id="2.7.2.4"/>
    </reaction>
    <physiologicalReaction direction="left-to-right" evidence="25">
        <dbReference type="Rhea" id="RHEA:23777"/>
    </physiologicalReaction>
</comment>
<comment type="similarity">
    <text evidence="9">In the N-terminal section; belongs to the aspartokinase family.</text>
</comment>
<feature type="active site" description="Proton donor" evidence="28">
    <location>
        <position position="231"/>
    </location>
</feature>
<dbReference type="GO" id="GO:0009085">
    <property type="term" value="P:lysine biosynthetic process"/>
    <property type="evidence" value="ECO:0007669"/>
    <property type="project" value="UniProtKB-KW"/>
</dbReference>
<name>A0A2K1IDY5_PHYPA</name>
<organism evidence="34">
    <name type="scientific">Physcomitrium patens</name>
    <name type="common">Spreading-leaved earth moss</name>
    <name type="synonym">Physcomitrella patens</name>
    <dbReference type="NCBI Taxonomy" id="3218"/>
    <lineage>
        <taxon>Eukaryota</taxon>
        <taxon>Viridiplantae</taxon>
        <taxon>Streptophyta</taxon>
        <taxon>Embryophyta</taxon>
        <taxon>Bryophyta</taxon>
        <taxon>Bryophytina</taxon>
        <taxon>Bryopsida</taxon>
        <taxon>Funariidae</taxon>
        <taxon>Funariales</taxon>
        <taxon>Funariaceae</taxon>
        <taxon>Physcomitrium</taxon>
    </lineage>
</organism>
<evidence type="ECO:0000259" key="32">
    <source>
        <dbReference type="Pfam" id="PF00742"/>
    </source>
</evidence>
<dbReference type="GO" id="GO:0004412">
    <property type="term" value="F:homoserine dehydrogenase activity"/>
    <property type="evidence" value="ECO:0000318"/>
    <property type="project" value="GO_Central"/>
</dbReference>
<dbReference type="FunFam" id="3.30.360.10:FF:000006">
    <property type="entry name" value="Bifunctional aspartokinase/homoserine dehydrogenase"/>
    <property type="match status" value="1"/>
</dbReference>
<dbReference type="GO" id="GO:0050661">
    <property type="term" value="F:NADP binding"/>
    <property type="evidence" value="ECO:0007669"/>
    <property type="project" value="InterPro"/>
</dbReference>
<dbReference type="PROSITE" id="PS01042">
    <property type="entry name" value="HOMOSER_DHGENASE"/>
    <property type="match status" value="1"/>
</dbReference>
<comment type="pathway">
    <text evidence="4 30">Amino-acid biosynthesis; L-threonine biosynthesis; L-threonine from L-aspartate: step 3/5.</text>
</comment>
<proteinExistence type="inferred from homology"/>
<dbReference type="InterPro" id="IPR005106">
    <property type="entry name" value="Asp/hSer_DH_NAD-bd"/>
</dbReference>
<dbReference type="InterPro" id="IPR036291">
    <property type="entry name" value="NAD(P)-bd_dom_sf"/>
</dbReference>
<evidence type="ECO:0000256" key="1">
    <source>
        <dbReference type="ARBA" id="ARBA00001920"/>
    </source>
</evidence>
<evidence type="ECO:0000256" key="11">
    <source>
        <dbReference type="ARBA" id="ARBA00022679"/>
    </source>
</evidence>
<dbReference type="Pfam" id="PF00742">
    <property type="entry name" value="Homoserine_dh"/>
    <property type="match status" value="1"/>
</dbReference>
<dbReference type="Gene3D" id="3.40.50.720">
    <property type="entry name" value="NAD(P)-binding Rossmann-like Domain"/>
    <property type="match status" value="1"/>
</dbReference>
<feature type="binding site" evidence="29">
    <location>
        <position position="216"/>
    </location>
    <ligand>
        <name>L-homoserine</name>
        <dbReference type="ChEBI" id="CHEBI:57476"/>
    </ligand>
</feature>
<dbReference type="EnsemblPlants" id="Pp3c25_5840V3.1">
    <property type="protein sequence ID" value="Pp3c25_5840V3.1"/>
    <property type="gene ID" value="Pp3c25_5840"/>
</dbReference>
<evidence type="ECO:0000259" key="33">
    <source>
        <dbReference type="Pfam" id="PF03447"/>
    </source>
</evidence>
<dbReference type="Gramene" id="Pp3c25_5840V3.1">
    <property type="protein sequence ID" value="Pp3c25_5840V3.1"/>
    <property type="gene ID" value="Pp3c25_5840"/>
</dbReference>
<dbReference type="PIRSF" id="PIRSF036497">
    <property type="entry name" value="HDH_short"/>
    <property type="match status" value="1"/>
</dbReference>
<evidence type="ECO:0000256" key="2">
    <source>
        <dbReference type="ARBA" id="ARBA00004766"/>
    </source>
</evidence>
<evidence type="ECO:0000256" key="3">
    <source>
        <dbReference type="ARBA" id="ARBA00004986"/>
    </source>
</evidence>
<keyword evidence="20" id="KW-0915">Sodium</keyword>
<evidence type="ECO:0000256" key="31">
    <source>
        <dbReference type="RuleBase" id="RU004171"/>
    </source>
</evidence>
<dbReference type="SUPFAM" id="SSF51735">
    <property type="entry name" value="NAD(P)-binding Rossmann-fold domains"/>
    <property type="match status" value="1"/>
</dbReference>
<keyword evidence="19" id="KW-0520">NAD</keyword>
<comment type="pathway">
    <text evidence="2">Amino-acid biosynthesis; L-lysine biosynthesis via DAP pathway; (S)-tetrahydrodipicolinate from L-aspartate: step 1/4.</text>
</comment>
<evidence type="ECO:0000256" key="30">
    <source>
        <dbReference type="RuleBase" id="RU000579"/>
    </source>
</evidence>
<evidence type="ECO:0000256" key="13">
    <source>
        <dbReference type="ARBA" id="ARBA00022723"/>
    </source>
</evidence>
<dbReference type="Gramene" id="Pp3c25_5840V3.3">
    <property type="protein sequence ID" value="Pp3c25_5840V3.3"/>
    <property type="gene ID" value="Pp3c25_5840"/>
</dbReference>
<evidence type="ECO:0000256" key="24">
    <source>
        <dbReference type="ARBA" id="ARBA00044938"/>
    </source>
</evidence>
<evidence type="ECO:0000256" key="25">
    <source>
        <dbReference type="ARBA" id="ARBA00048561"/>
    </source>
</evidence>
<keyword evidence="16" id="KW-0067">ATP-binding</keyword>
<evidence type="ECO:0000256" key="27">
    <source>
        <dbReference type="PIRNR" id="PIRNR036497"/>
    </source>
</evidence>
<comment type="pathway">
    <text evidence="5 30">Amino-acid biosynthesis; L-methionine biosynthesis via de novo pathway; L-homoserine from L-aspartate: step 3/3.</text>
</comment>
<dbReference type="GeneID" id="112277098"/>
<dbReference type="GO" id="GO:0009088">
    <property type="term" value="P:threonine biosynthetic process"/>
    <property type="evidence" value="ECO:0007669"/>
    <property type="project" value="UniProtKB-UniPathway"/>
</dbReference>
<evidence type="ECO:0000256" key="16">
    <source>
        <dbReference type="ARBA" id="ARBA00022840"/>
    </source>
</evidence>
<evidence type="ECO:0000256" key="15">
    <source>
        <dbReference type="ARBA" id="ARBA00022777"/>
    </source>
</evidence>
<dbReference type="EnsemblPlants" id="Pp3c25_5840V3.2">
    <property type="protein sequence ID" value="Pp3c25_5840V3.2"/>
    <property type="gene ID" value="Pp3c25_5840"/>
</dbReference>
<dbReference type="EMBL" id="ABEU02000025">
    <property type="protein sequence ID" value="PNR27488.1"/>
    <property type="molecule type" value="Genomic_DNA"/>
</dbReference>
<dbReference type="PANTHER" id="PTHR43070:SF5">
    <property type="entry name" value="HOMOSERINE DEHYDROGENASE"/>
    <property type="match status" value="1"/>
</dbReference>
<keyword evidence="14" id="KW-0547">Nucleotide-binding</keyword>
<keyword evidence="23" id="KW-0511">Multifunctional enzyme</keyword>
<evidence type="ECO:0000256" key="18">
    <source>
        <dbReference type="ARBA" id="ARBA00023002"/>
    </source>
</evidence>
<sequence>MAGSFEGNVSNTPLAIGIVGPGLIGKTLLDQFVNQVATLKKEFEIDLRVMGIMNSKKMYLDHTGLELSKWEELLHTHAVASDMSKFTAHFESQDFPNPVIIDCTASAQVSQMYYEWINKGIHVVTPNKKANSGAFDQYKRIRELQRKSRIHYFYEATVGAGLPIISTLRSLVETGDKIVKVEGVFSGTLSYIFNNFNGEKSFSQIVSEAKASGYTEPDPRDDLSGMDVARKVVILARECGLQLELDDVKVQSLVPEPLQGLTSSDEFLNELPNFDEEMELRRKGAEVSGEVLRYVGVVDVKTNEGRVELQSFPKSNALAQLSGSDNLVSFTTSRYLRQPLIVRGPGAGPEVTAAGVFSDLLRVAFYLGAPS</sequence>
<dbReference type="OrthoDB" id="67851at2759"/>
<evidence type="ECO:0000256" key="23">
    <source>
        <dbReference type="ARBA" id="ARBA00023268"/>
    </source>
</evidence>
<dbReference type="PaxDb" id="3218-PP1S88_58V6.1"/>
<dbReference type="PANTHER" id="PTHR43070">
    <property type="match status" value="1"/>
</dbReference>
<dbReference type="AlphaFoldDB" id="A0A2K1IDY5"/>
<feature type="binding site" evidence="29">
    <location>
        <position position="128"/>
    </location>
    <ligand>
        <name>NADPH</name>
        <dbReference type="ChEBI" id="CHEBI:57783"/>
    </ligand>
</feature>
<keyword evidence="13" id="KW-0479">Metal-binding</keyword>
<dbReference type="RefSeq" id="XP_024364822.1">
    <property type="nucleotide sequence ID" value="XM_024509054.2"/>
</dbReference>
<evidence type="ECO:0000256" key="21">
    <source>
        <dbReference type="ARBA" id="ARBA00023154"/>
    </source>
</evidence>
<dbReference type="UniPathway" id="UPA00051">
    <property type="reaction ID" value="UER00465"/>
</dbReference>
<comment type="pathway">
    <text evidence="6">Amino-acid biosynthesis; L-threonine biosynthesis; L-threonine from L-aspartate: step 1/5.</text>
</comment>
<evidence type="ECO:0000313" key="36">
    <source>
        <dbReference type="Proteomes" id="UP000006727"/>
    </source>
</evidence>
<protein>
    <recommendedName>
        <fullName evidence="27 30">Homoserine dehydrogenase</fullName>
        <shortName evidence="27">HDH</shortName>
        <ecNumber evidence="27 30">1.1.1.3</ecNumber>
    </recommendedName>
</protein>
<comment type="function">
    <text evidence="24">Bifunctional aspartate kinase and homoserine dehydrogenase that catalyzes the first and the third steps toward the synthesis of lysine, methionine and threonine from aspartate.</text>
</comment>
<dbReference type="InterPro" id="IPR011147">
    <property type="entry name" value="Bifunc_Aspkin/hSer_DH"/>
</dbReference>
<dbReference type="STRING" id="3218.A0A2K1IDY5"/>
<dbReference type="Gene3D" id="3.30.360.10">
    <property type="entry name" value="Dihydrodipicolinate Reductase, domain 2"/>
    <property type="match status" value="1"/>
</dbReference>
<feature type="binding site" evidence="29">
    <location>
        <begin position="20"/>
        <end position="25"/>
    </location>
    <ligand>
        <name>NADP(+)</name>
        <dbReference type="ChEBI" id="CHEBI:58349"/>
    </ligand>
</feature>
<dbReference type="Proteomes" id="UP000006727">
    <property type="component" value="Chromosome 25"/>
</dbReference>
<evidence type="ECO:0000256" key="14">
    <source>
        <dbReference type="ARBA" id="ARBA00022741"/>
    </source>
</evidence>
<dbReference type="InterPro" id="IPR022697">
    <property type="entry name" value="HDH_short"/>
</dbReference>
<dbReference type="GO" id="GO:0005524">
    <property type="term" value="F:ATP binding"/>
    <property type="evidence" value="ECO:0007669"/>
    <property type="project" value="UniProtKB-KW"/>
</dbReference>
<dbReference type="FunFam" id="3.40.50.720:FF:000083">
    <property type="entry name" value="Bifunctional aspartokinase/homoserine dehydrogenase"/>
    <property type="match status" value="1"/>
</dbReference>
<evidence type="ECO:0000256" key="6">
    <source>
        <dbReference type="ARBA" id="ARBA00005139"/>
    </source>
</evidence>
<dbReference type="EnsemblPlants" id="Pp3c25_5840V3.3">
    <property type="protein sequence ID" value="Pp3c25_5840V3.3"/>
    <property type="gene ID" value="Pp3c25_5840"/>
</dbReference>
<dbReference type="GO" id="GO:0004072">
    <property type="term" value="F:aspartate kinase activity"/>
    <property type="evidence" value="ECO:0007669"/>
    <property type="project" value="UniProtKB-EC"/>
</dbReference>
<comment type="pathway">
    <text evidence="3">Amino-acid biosynthesis; L-methionine biosynthesis via de novo pathway; L-homoserine from L-aspartate: step 1/3.</text>
</comment>
<evidence type="ECO:0000256" key="28">
    <source>
        <dbReference type="PIRSR" id="PIRSR036497-1"/>
    </source>
</evidence>
<dbReference type="OMA" id="CEYLQKA"/>
<keyword evidence="22 27" id="KW-0486">Methionine biosynthesis</keyword>
<dbReference type="GO" id="GO:0009067">
    <property type="term" value="P:aspartate family amino acid biosynthetic process"/>
    <property type="evidence" value="ECO:0000318"/>
    <property type="project" value="GO_Central"/>
</dbReference>
<evidence type="ECO:0000313" key="34">
    <source>
        <dbReference type="EMBL" id="PNR27488.1"/>
    </source>
</evidence>
<evidence type="ECO:0000313" key="35">
    <source>
        <dbReference type="EnsemblPlants" id="Pp3c25_5840V3.1"/>
    </source>
</evidence>
<dbReference type="UniPathway" id="UPA00050">
    <property type="reaction ID" value="UER00063"/>
</dbReference>
<evidence type="ECO:0000256" key="10">
    <source>
        <dbReference type="ARBA" id="ARBA00022605"/>
    </source>
</evidence>
<reference evidence="35" key="3">
    <citation type="submission" date="2020-12" db="UniProtKB">
        <authorList>
            <consortium name="EnsemblPlants"/>
        </authorList>
    </citation>
    <scope>IDENTIFICATION</scope>
</reference>
<evidence type="ECO:0000256" key="5">
    <source>
        <dbReference type="ARBA" id="ARBA00005062"/>
    </source>
</evidence>
<keyword evidence="18 27" id="KW-0560">Oxidoreductase</keyword>
<dbReference type="Gramene" id="Pp3c25_5840V3.4">
    <property type="protein sequence ID" value="Pp3c25_5840V3.4"/>
    <property type="gene ID" value="Pp3c25_5840"/>
</dbReference>
<evidence type="ECO:0000256" key="29">
    <source>
        <dbReference type="PIRSR" id="PIRSR036497-2"/>
    </source>
</evidence>
<dbReference type="SUPFAM" id="SSF55347">
    <property type="entry name" value="Glyceraldehyde-3-phosphate dehydrogenase-like, C-terminal domain"/>
    <property type="match status" value="1"/>
</dbReference>
<evidence type="ECO:0000256" key="9">
    <source>
        <dbReference type="ARBA" id="ARBA00010046"/>
    </source>
</evidence>
<dbReference type="Gramene" id="Pp3c25_5840V3.2">
    <property type="protein sequence ID" value="Pp3c25_5840V3.2"/>
    <property type="gene ID" value="Pp3c25_5840"/>
</dbReference>
<keyword evidence="36" id="KW-1185">Reference proteome</keyword>
<comment type="similarity">
    <text evidence="8">In the C-terminal section; belongs to the homoserine dehydrogenase family.</text>
</comment>
<dbReference type="EC" id="1.1.1.3" evidence="27 30"/>
<dbReference type="RefSeq" id="XP_024364821.1">
    <property type="nucleotide sequence ID" value="XM_024509053.2"/>
</dbReference>
<keyword evidence="15" id="KW-0418">Kinase</keyword>
<dbReference type="GO" id="GO:0046872">
    <property type="term" value="F:metal ion binding"/>
    <property type="evidence" value="ECO:0007669"/>
    <property type="project" value="UniProtKB-KW"/>
</dbReference>
<keyword evidence="12 27" id="KW-0791">Threonine biosynthesis</keyword>
<feature type="binding site" evidence="29">
    <location>
        <position position="104"/>
    </location>
    <ligand>
        <name>NADPH</name>
        <dbReference type="ChEBI" id="CHEBI:57783"/>
    </ligand>
</feature>
<evidence type="ECO:0000256" key="12">
    <source>
        <dbReference type="ARBA" id="ARBA00022697"/>
    </source>
</evidence>
<evidence type="ECO:0000256" key="19">
    <source>
        <dbReference type="ARBA" id="ARBA00023027"/>
    </source>
</evidence>
<comment type="similarity">
    <text evidence="7 27 31">Belongs to the homoserine dehydrogenase family.</text>
</comment>
<dbReference type="GO" id="GO:0009086">
    <property type="term" value="P:methionine biosynthetic process"/>
    <property type="evidence" value="ECO:0007669"/>
    <property type="project" value="UniProtKB-KW"/>
</dbReference>
<dbReference type="EnsemblPlants" id="Pp3c25_5840V3.4">
    <property type="protein sequence ID" value="Pp3c25_5840V3.4"/>
    <property type="gene ID" value="Pp3c25_5840"/>
</dbReference>
<comment type="cofactor">
    <cofactor evidence="1">
        <name>a metal cation</name>
        <dbReference type="ChEBI" id="CHEBI:25213"/>
    </cofactor>
</comment>
<evidence type="ECO:0000256" key="4">
    <source>
        <dbReference type="ARBA" id="ARBA00005056"/>
    </source>
</evidence>
<evidence type="ECO:0000256" key="20">
    <source>
        <dbReference type="ARBA" id="ARBA00023053"/>
    </source>
</evidence>
<reference evidence="34 36" key="1">
    <citation type="journal article" date="2008" name="Science">
        <title>The Physcomitrella genome reveals evolutionary insights into the conquest of land by plants.</title>
        <authorList>
            <person name="Rensing S."/>
            <person name="Lang D."/>
            <person name="Zimmer A."/>
            <person name="Terry A."/>
            <person name="Salamov A."/>
            <person name="Shapiro H."/>
            <person name="Nishiyama T."/>
            <person name="Perroud P.-F."/>
            <person name="Lindquist E."/>
            <person name="Kamisugi Y."/>
            <person name="Tanahashi T."/>
            <person name="Sakakibara K."/>
            <person name="Fujita T."/>
            <person name="Oishi K."/>
            <person name="Shin-I T."/>
            <person name="Kuroki Y."/>
            <person name="Toyoda A."/>
            <person name="Suzuki Y."/>
            <person name="Hashimoto A."/>
            <person name="Yamaguchi K."/>
            <person name="Sugano A."/>
            <person name="Kohara Y."/>
            <person name="Fujiyama A."/>
            <person name="Anterola A."/>
            <person name="Aoki S."/>
            <person name="Ashton N."/>
            <person name="Barbazuk W.B."/>
            <person name="Barker E."/>
            <person name="Bennetzen J."/>
            <person name="Bezanilla M."/>
            <person name="Blankenship R."/>
            <person name="Cho S.H."/>
            <person name="Dutcher S."/>
            <person name="Estelle M."/>
            <person name="Fawcett J.A."/>
            <person name="Gundlach H."/>
            <person name="Hanada K."/>
            <person name="Heyl A."/>
            <person name="Hicks K.A."/>
            <person name="Hugh J."/>
            <person name="Lohr M."/>
            <person name="Mayer K."/>
            <person name="Melkozernov A."/>
            <person name="Murata T."/>
            <person name="Nelson D."/>
            <person name="Pils B."/>
            <person name="Prigge M."/>
            <person name="Reiss B."/>
            <person name="Renner T."/>
            <person name="Rombauts S."/>
            <person name="Rushton P."/>
            <person name="Sanderfoot A."/>
            <person name="Schween G."/>
            <person name="Shiu S.-H."/>
            <person name="Stueber K."/>
            <person name="Theodoulou F.L."/>
            <person name="Tu H."/>
            <person name="Van de Peer Y."/>
            <person name="Verrier P.J."/>
            <person name="Waters E."/>
            <person name="Wood A."/>
            <person name="Yang L."/>
            <person name="Cove D."/>
            <person name="Cuming A."/>
            <person name="Hasebe M."/>
            <person name="Lucas S."/>
            <person name="Mishler D.B."/>
            <person name="Reski R."/>
            <person name="Grigoriev I."/>
            <person name="Quatrano R.S."/>
            <person name="Boore J.L."/>
        </authorList>
    </citation>
    <scope>NUCLEOTIDE SEQUENCE [LARGE SCALE GENOMIC DNA]</scope>
    <source>
        <strain evidence="35 36">cv. Gransden 2004</strain>
    </source>
</reference>
<dbReference type="InterPro" id="IPR001342">
    <property type="entry name" value="HDH_cat"/>
</dbReference>
<dbReference type="RefSeq" id="XP_024364820.1">
    <property type="nucleotide sequence ID" value="XM_024509052.2"/>
</dbReference>
<comment type="catalytic activity">
    <reaction evidence="26">
        <text>L-homoserine + NADP(+) = L-aspartate 4-semialdehyde + NADPH + H(+)</text>
        <dbReference type="Rhea" id="RHEA:15761"/>
        <dbReference type="ChEBI" id="CHEBI:15378"/>
        <dbReference type="ChEBI" id="CHEBI:57476"/>
        <dbReference type="ChEBI" id="CHEBI:57783"/>
        <dbReference type="ChEBI" id="CHEBI:58349"/>
        <dbReference type="ChEBI" id="CHEBI:537519"/>
        <dbReference type="EC" id="1.1.1.3"/>
    </reaction>
    <physiologicalReaction direction="right-to-left" evidence="26">
        <dbReference type="Rhea" id="RHEA:15763"/>
    </physiologicalReaction>
</comment>
<keyword evidence="10 27" id="KW-0028">Amino-acid biosynthesis</keyword>
<dbReference type="InterPro" id="IPR019811">
    <property type="entry name" value="HDH_CS"/>
</dbReference>
<keyword evidence="11" id="KW-0808">Transferase</keyword>
<evidence type="ECO:0000256" key="7">
    <source>
        <dbReference type="ARBA" id="ARBA00006753"/>
    </source>
</evidence>
<evidence type="ECO:0000256" key="22">
    <source>
        <dbReference type="ARBA" id="ARBA00023167"/>
    </source>
</evidence>
<evidence type="ECO:0000256" key="17">
    <source>
        <dbReference type="ARBA" id="ARBA00022857"/>
    </source>
</evidence>